<evidence type="ECO:0000313" key="1">
    <source>
        <dbReference type="EMBL" id="KAL2723563.1"/>
    </source>
</evidence>
<reference evidence="1 2" key="1">
    <citation type="journal article" date="2024" name="Ann. Entomol. Soc. Am.">
        <title>Genomic analyses of the southern and eastern yellowjacket wasps (Hymenoptera: Vespidae) reveal evolutionary signatures of social life.</title>
        <authorList>
            <person name="Catto M.A."/>
            <person name="Caine P.B."/>
            <person name="Orr S.E."/>
            <person name="Hunt B.G."/>
            <person name="Goodisman M.A.D."/>
        </authorList>
    </citation>
    <scope>NUCLEOTIDE SEQUENCE [LARGE SCALE GENOMIC DNA]</scope>
    <source>
        <strain evidence="1">232</strain>
        <tissue evidence="1">Head and thorax</tissue>
    </source>
</reference>
<protein>
    <submittedName>
        <fullName evidence="1">Uncharacterized protein</fullName>
    </submittedName>
</protein>
<gene>
    <name evidence="1" type="ORF">V1477_019414</name>
</gene>
<organism evidence="1 2">
    <name type="scientific">Vespula maculifrons</name>
    <name type="common">Eastern yellow jacket</name>
    <name type="synonym">Wasp</name>
    <dbReference type="NCBI Taxonomy" id="7453"/>
    <lineage>
        <taxon>Eukaryota</taxon>
        <taxon>Metazoa</taxon>
        <taxon>Ecdysozoa</taxon>
        <taxon>Arthropoda</taxon>
        <taxon>Hexapoda</taxon>
        <taxon>Insecta</taxon>
        <taxon>Pterygota</taxon>
        <taxon>Neoptera</taxon>
        <taxon>Endopterygota</taxon>
        <taxon>Hymenoptera</taxon>
        <taxon>Apocrita</taxon>
        <taxon>Aculeata</taxon>
        <taxon>Vespoidea</taxon>
        <taxon>Vespidae</taxon>
        <taxon>Vespinae</taxon>
        <taxon>Vespula</taxon>
    </lineage>
</organism>
<dbReference type="EMBL" id="JAYRBN010000114">
    <property type="protein sequence ID" value="KAL2723563.1"/>
    <property type="molecule type" value="Genomic_DNA"/>
</dbReference>
<keyword evidence="2" id="KW-1185">Reference proteome</keyword>
<dbReference type="AlphaFoldDB" id="A0ABD2ASE9"/>
<evidence type="ECO:0000313" key="2">
    <source>
        <dbReference type="Proteomes" id="UP001607303"/>
    </source>
</evidence>
<name>A0ABD2ASE9_VESMC</name>
<accession>A0ABD2ASE9</accession>
<dbReference type="Proteomes" id="UP001607303">
    <property type="component" value="Unassembled WGS sequence"/>
</dbReference>
<proteinExistence type="predicted"/>
<sequence length="97" mass="10803">MTSFVTTSPYDDALEIKSKTRRPVQYQLYQFRRSGAMTFINSDRKFAPQLVKTPLGALKRQMTCLIKASAISLEEACDNGMTIYVLVTPLSPPIGIA</sequence>
<comment type="caution">
    <text evidence="1">The sequence shown here is derived from an EMBL/GenBank/DDBJ whole genome shotgun (WGS) entry which is preliminary data.</text>
</comment>